<dbReference type="Pfam" id="PF01311">
    <property type="entry name" value="Bac_export_1"/>
    <property type="match status" value="1"/>
</dbReference>
<keyword evidence="4 7" id="KW-0812">Transmembrane</keyword>
<comment type="caution">
    <text evidence="8">The sequence shown here is derived from an EMBL/GenBank/DDBJ whole genome shotgun (WGS) entry which is preliminary data.</text>
</comment>
<keyword evidence="6 7" id="KW-0472">Membrane</keyword>
<keyword evidence="3" id="KW-1003">Cell membrane</keyword>
<dbReference type="GO" id="GO:0006605">
    <property type="term" value="P:protein targeting"/>
    <property type="evidence" value="ECO:0007669"/>
    <property type="project" value="InterPro"/>
</dbReference>
<proteinExistence type="inferred from homology"/>
<evidence type="ECO:0000256" key="4">
    <source>
        <dbReference type="ARBA" id="ARBA00022692"/>
    </source>
</evidence>
<comment type="similarity">
    <text evidence="2">Belongs to the FliR/MopE/SpaR family.</text>
</comment>
<evidence type="ECO:0000256" key="3">
    <source>
        <dbReference type="ARBA" id="ARBA00022475"/>
    </source>
</evidence>
<feature type="transmembrane region" description="Helical" evidence="7">
    <location>
        <begin position="12"/>
        <end position="30"/>
    </location>
</feature>
<evidence type="ECO:0000256" key="2">
    <source>
        <dbReference type="ARBA" id="ARBA00009772"/>
    </source>
</evidence>
<sequence>MTVSAQTLTQEYFLIAARISGLVFSAPVLSSSYLPRMLKVAIIIMLAAVLAPTLKIAVMPTLLWTLGLVIQFAIGVLMGLILSLFLSVFDMAGQVVTYELGLGLAITSNPALDNSGSFLSEWQTLLALFVFVGSGGLELSVIALHASFQAIGLNVVTFPTSALSFVIGLMSSALTMTLLVAFPLMLAGLVVNMAVGILSRAFPQMNAYFLSLPVNFGVSLLVFAAMLPILVGILPEFWNHAFVDVSRLLAILEGKS</sequence>
<comment type="subcellular location">
    <subcellularLocation>
        <location evidence="1">Cell membrane</location>
        <topology evidence="1">Multi-pass membrane protein</topology>
    </subcellularLocation>
</comment>
<evidence type="ECO:0000256" key="1">
    <source>
        <dbReference type="ARBA" id="ARBA00004651"/>
    </source>
</evidence>
<accession>A0A2T2X1N5</accession>
<evidence type="ECO:0000256" key="5">
    <source>
        <dbReference type="ARBA" id="ARBA00022989"/>
    </source>
</evidence>
<feature type="transmembrane region" description="Helical" evidence="7">
    <location>
        <begin position="37"/>
        <end position="58"/>
    </location>
</feature>
<dbReference type="InterPro" id="IPR002010">
    <property type="entry name" value="T3SS_IM_R"/>
</dbReference>
<evidence type="ECO:0000313" key="9">
    <source>
        <dbReference type="Proteomes" id="UP000242705"/>
    </source>
</evidence>
<evidence type="ECO:0000256" key="7">
    <source>
        <dbReference type="SAM" id="Phobius"/>
    </source>
</evidence>
<keyword evidence="5 7" id="KW-1133">Transmembrane helix</keyword>
<reference evidence="8 9" key="1">
    <citation type="journal article" date="2014" name="BMC Genomics">
        <title>Comparison of environmental and isolate Sulfobacillus genomes reveals diverse carbon, sulfur, nitrogen, and hydrogen metabolisms.</title>
        <authorList>
            <person name="Justice N.B."/>
            <person name="Norman A."/>
            <person name="Brown C.T."/>
            <person name="Singh A."/>
            <person name="Thomas B.C."/>
            <person name="Banfield J.F."/>
        </authorList>
    </citation>
    <scope>NUCLEOTIDE SEQUENCE [LARGE SCALE GENOMIC DNA]</scope>
    <source>
        <strain evidence="8">AMDSBA5</strain>
    </source>
</reference>
<dbReference type="PANTHER" id="PTHR30065:SF1">
    <property type="entry name" value="SURFACE PRESENTATION OF ANTIGENS PROTEIN SPAR"/>
    <property type="match status" value="1"/>
</dbReference>
<dbReference type="PRINTS" id="PR00953">
    <property type="entry name" value="TYPE3IMRPROT"/>
</dbReference>
<feature type="transmembrane region" description="Helical" evidence="7">
    <location>
        <begin position="151"/>
        <end position="170"/>
    </location>
</feature>
<dbReference type="EMBL" id="PXYX01000006">
    <property type="protein sequence ID" value="PSR28386.1"/>
    <property type="molecule type" value="Genomic_DNA"/>
</dbReference>
<feature type="transmembrane region" description="Helical" evidence="7">
    <location>
        <begin position="124"/>
        <end position="144"/>
    </location>
</feature>
<feature type="transmembrane region" description="Helical" evidence="7">
    <location>
        <begin position="207"/>
        <end position="234"/>
    </location>
</feature>
<dbReference type="AlphaFoldDB" id="A0A2T2X1N5"/>
<protein>
    <submittedName>
        <fullName evidence="8">Type III secretion protein</fullName>
    </submittedName>
</protein>
<organism evidence="8 9">
    <name type="scientific">Sulfobacillus thermosulfidooxidans</name>
    <dbReference type="NCBI Taxonomy" id="28034"/>
    <lineage>
        <taxon>Bacteria</taxon>
        <taxon>Bacillati</taxon>
        <taxon>Bacillota</taxon>
        <taxon>Clostridia</taxon>
        <taxon>Eubacteriales</taxon>
        <taxon>Clostridiales Family XVII. Incertae Sedis</taxon>
        <taxon>Sulfobacillus</taxon>
    </lineage>
</organism>
<gene>
    <name evidence="8" type="ORF">C7B47_04240</name>
</gene>
<evidence type="ECO:0000256" key="6">
    <source>
        <dbReference type="ARBA" id="ARBA00023136"/>
    </source>
</evidence>
<evidence type="ECO:0000313" key="8">
    <source>
        <dbReference type="EMBL" id="PSR28386.1"/>
    </source>
</evidence>
<feature type="transmembrane region" description="Helical" evidence="7">
    <location>
        <begin position="176"/>
        <end position="195"/>
    </location>
</feature>
<name>A0A2T2X1N5_SULTH</name>
<dbReference type="GO" id="GO:0005886">
    <property type="term" value="C:plasma membrane"/>
    <property type="evidence" value="ECO:0007669"/>
    <property type="project" value="UniProtKB-SubCell"/>
</dbReference>
<dbReference type="PANTHER" id="PTHR30065">
    <property type="entry name" value="FLAGELLAR BIOSYNTHETIC PROTEIN FLIR"/>
    <property type="match status" value="1"/>
</dbReference>
<feature type="transmembrane region" description="Helical" evidence="7">
    <location>
        <begin position="64"/>
        <end position="88"/>
    </location>
</feature>
<dbReference type="Proteomes" id="UP000242705">
    <property type="component" value="Unassembled WGS sequence"/>
</dbReference>